<gene>
    <name evidence="1" type="ORF">EIG79_04615</name>
</gene>
<evidence type="ECO:0000313" key="1">
    <source>
        <dbReference type="EMBL" id="RZN60083.1"/>
    </source>
</evidence>
<evidence type="ECO:0000313" key="2">
    <source>
        <dbReference type="Proteomes" id="UP000294229"/>
    </source>
</evidence>
<dbReference type="AlphaFoldDB" id="A0A8B3TB03"/>
<name>A0A8B3TB03_AVIPA</name>
<dbReference type="RefSeq" id="WP_017806074.1">
    <property type="nucleotide sequence ID" value="NZ_JBANLW010000009.1"/>
</dbReference>
<accession>A0A8B3TB03</accession>
<proteinExistence type="predicted"/>
<sequence length="72" mass="8163">MLKARTNDSELSAEKAKVRSNFTALYWRERGENQNTSHAFSAKPPISGSKNFCQEMQTGFDILYSSHIIDAH</sequence>
<dbReference type="Proteomes" id="UP000294229">
    <property type="component" value="Unassembled WGS sequence"/>
</dbReference>
<dbReference type="EMBL" id="RQXS01000014">
    <property type="protein sequence ID" value="RZN60083.1"/>
    <property type="molecule type" value="Genomic_DNA"/>
</dbReference>
<reference evidence="1 2" key="1">
    <citation type="submission" date="2018-11" db="EMBL/GenBank/DDBJ databases">
        <title>Sequencing Av. paragallinarum serogroups.</title>
        <authorList>
            <person name="Hellmuth J.E."/>
            <person name="Boucher C.E."/>
            <person name="Cason E.D."/>
        </authorList>
    </citation>
    <scope>NUCLEOTIDE SEQUENCE [LARGE SCALE GENOMIC DNA]</scope>
    <source>
        <strain evidence="1 2">SA-3</strain>
    </source>
</reference>
<organism evidence="1 2">
    <name type="scientific">Avibacterium paragallinarum</name>
    <name type="common">Haemophilus gallinarum</name>
    <dbReference type="NCBI Taxonomy" id="728"/>
    <lineage>
        <taxon>Bacteria</taxon>
        <taxon>Pseudomonadati</taxon>
        <taxon>Pseudomonadota</taxon>
        <taxon>Gammaproteobacteria</taxon>
        <taxon>Pasteurellales</taxon>
        <taxon>Pasteurellaceae</taxon>
        <taxon>Avibacterium</taxon>
    </lineage>
</organism>
<protein>
    <submittedName>
        <fullName evidence="1">Uncharacterized protein</fullName>
    </submittedName>
</protein>
<comment type="caution">
    <text evidence="1">The sequence shown here is derived from an EMBL/GenBank/DDBJ whole genome shotgun (WGS) entry which is preliminary data.</text>
</comment>